<keyword evidence="4" id="KW-1185">Reference proteome</keyword>
<dbReference type="SUPFAM" id="SSF74853">
    <property type="entry name" value="Lamin A/C globular tail domain"/>
    <property type="match status" value="1"/>
</dbReference>
<dbReference type="Proteomes" id="UP001589710">
    <property type="component" value="Unassembled WGS sequence"/>
</dbReference>
<reference evidence="3 4" key="1">
    <citation type="submission" date="2024-09" db="EMBL/GenBank/DDBJ databases">
        <authorList>
            <person name="Sun Q."/>
            <person name="Mori K."/>
        </authorList>
    </citation>
    <scope>NUCLEOTIDE SEQUENCE [LARGE SCALE GENOMIC DNA]</scope>
    <source>
        <strain evidence="3 4">JCM 3331</strain>
    </source>
</reference>
<proteinExistence type="predicted"/>
<feature type="domain" description="LTD" evidence="2">
    <location>
        <begin position="37"/>
        <end position="155"/>
    </location>
</feature>
<feature type="chain" id="PRO_5046319307" evidence="1">
    <location>
        <begin position="31"/>
        <end position="227"/>
    </location>
</feature>
<comment type="caution">
    <text evidence="3">The sequence shown here is derived from an EMBL/GenBank/DDBJ whole genome shotgun (WGS) entry which is preliminary data.</text>
</comment>
<dbReference type="Gene3D" id="2.60.40.1260">
    <property type="entry name" value="Lamin Tail domain"/>
    <property type="match status" value="1"/>
</dbReference>
<evidence type="ECO:0000313" key="4">
    <source>
        <dbReference type="Proteomes" id="UP001589710"/>
    </source>
</evidence>
<name>A0ABV5R6X2_9ACTN</name>
<dbReference type="InterPro" id="IPR001322">
    <property type="entry name" value="Lamin_tail_dom"/>
</dbReference>
<dbReference type="RefSeq" id="WP_386143690.1">
    <property type="nucleotide sequence ID" value="NZ_JBHMCG010000048.1"/>
</dbReference>
<dbReference type="InterPro" id="IPR036415">
    <property type="entry name" value="Lamin_tail_dom_sf"/>
</dbReference>
<evidence type="ECO:0000256" key="1">
    <source>
        <dbReference type="SAM" id="SignalP"/>
    </source>
</evidence>
<organism evidence="3 4">
    <name type="scientific">Streptomyces yanii</name>
    <dbReference type="NCBI Taxonomy" id="78510"/>
    <lineage>
        <taxon>Bacteria</taxon>
        <taxon>Bacillati</taxon>
        <taxon>Actinomycetota</taxon>
        <taxon>Actinomycetes</taxon>
        <taxon>Kitasatosporales</taxon>
        <taxon>Streptomycetaceae</taxon>
        <taxon>Streptomyces</taxon>
    </lineage>
</organism>
<keyword evidence="1" id="KW-0732">Signal</keyword>
<dbReference type="PROSITE" id="PS51841">
    <property type="entry name" value="LTD"/>
    <property type="match status" value="1"/>
</dbReference>
<gene>
    <name evidence="3" type="ORF">ACFFTL_10155</name>
</gene>
<feature type="signal peptide" evidence="1">
    <location>
        <begin position="1"/>
        <end position="30"/>
    </location>
</feature>
<evidence type="ECO:0000313" key="3">
    <source>
        <dbReference type="EMBL" id="MFB9572679.1"/>
    </source>
</evidence>
<feature type="non-terminal residue" evidence="3">
    <location>
        <position position="227"/>
    </location>
</feature>
<dbReference type="EMBL" id="JBHMCG010000048">
    <property type="protein sequence ID" value="MFB9572679.1"/>
    <property type="molecule type" value="Genomic_DNA"/>
</dbReference>
<accession>A0ABV5R6X2</accession>
<evidence type="ECO:0000259" key="2">
    <source>
        <dbReference type="PROSITE" id="PS51841"/>
    </source>
</evidence>
<dbReference type="Pfam" id="PF00932">
    <property type="entry name" value="LTD"/>
    <property type="match status" value="1"/>
</dbReference>
<sequence>MSASRTVRRIAATALAAGSVVAAAAMPASADSGHGYGHGRHQSYSTVVLGDIQYNSPGRDDWSNRSLNREWVEVTNTGRRAVDLDGWTLSDRDGNRYRFDDLRLPGYATVRVHTGRGYDTRRDVYQGSWGNYADKATLRDDRGRTVDTQSWGYRRRPAPAPPLTKGAPSDRSWAVSRSESWLTGTPRTVLGALVLRFRVPGGGAYPVCAPFQAGGIPTTWPCGCGRR</sequence>
<protein>
    <submittedName>
        <fullName evidence="3">Lamin tail domain-containing protein</fullName>
    </submittedName>
</protein>